<dbReference type="Gene3D" id="3.30.2310.20">
    <property type="entry name" value="RelE-like"/>
    <property type="match status" value="1"/>
</dbReference>
<dbReference type="InterPro" id="IPR035093">
    <property type="entry name" value="RelE/ParE_toxin_dom_sf"/>
</dbReference>
<dbReference type="Pfam" id="PF05016">
    <property type="entry name" value="ParE_toxin"/>
    <property type="match status" value="1"/>
</dbReference>
<evidence type="ECO:0000256" key="1">
    <source>
        <dbReference type="ARBA" id="ARBA00022649"/>
    </source>
</evidence>
<dbReference type="InterPro" id="IPR007712">
    <property type="entry name" value="RelE/ParE_toxin"/>
</dbReference>
<organism evidence="2 3">
    <name type="scientific">Rheinheimera soli</name>
    <dbReference type="NCBI Taxonomy" id="443616"/>
    <lineage>
        <taxon>Bacteria</taxon>
        <taxon>Pseudomonadati</taxon>
        <taxon>Pseudomonadota</taxon>
        <taxon>Gammaproteobacteria</taxon>
        <taxon>Chromatiales</taxon>
        <taxon>Chromatiaceae</taxon>
        <taxon>Rheinheimera</taxon>
    </lineage>
</organism>
<name>A0ABU1W0W3_9GAMM</name>
<keyword evidence="3" id="KW-1185">Reference proteome</keyword>
<dbReference type="EMBL" id="JAVDWR010000006">
    <property type="protein sequence ID" value="MDR7121328.1"/>
    <property type="molecule type" value="Genomic_DNA"/>
</dbReference>
<evidence type="ECO:0000313" key="2">
    <source>
        <dbReference type="EMBL" id="MDR7121328.1"/>
    </source>
</evidence>
<protein>
    <submittedName>
        <fullName evidence="2">Toxin ParE1/3/4</fullName>
    </submittedName>
</protein>
<dbReference type="RefSeq" id="WP_405047883.1">
    <property type="nucleotide sequence ID" value="NZ_JAVDWR010000006.1"/>
</dbReference>
<evidence type="ECO:0000313" key="3">
    <source>
        <dbReference type="Proteomes" id="UP001257909"/>
    </source>
</evidence>
<accession>A0ABU1W0W3</accession>
<proteinExistence type="predicted"/>
<sequence>MGTSSIRKLLSTIKNQLWLLTEQPFIGVERAEILSDIRSLAIQSHTLFYRLTAGQIEIIRVLHGRQDALRHFK</sequence>
<gene>
    <name evidence="2" type="ORF">J2W69_002270</name>
</gene>
<comment type="caution">
    <text evidence="2">The sequence shown here is derived from an EMBL/GenBank/DDBJ whole genome shotgun (WGS) entry which is preliminary data.</text>
</comment>
<reference evidence="2 3" key="1">
    <citation type="submission" date="2023-07" db="EMBL/GenBank/DDBJ databases">
        <title>Sorghum-associated microbial communities from plants grown in Nebraska, USA.</title>
        <authorList>
            <person name="Schachtman D."/>
        </authorList>
    </citation>
    <scope>NUCLEOTIDE SEQUENCE [LARGE SCALE GENOMIC DNA]</scope>
    <source>
        <strain evidence="2 3">4138</strain>
    </source>
</reference>
<keyword evidence="1" id="KW-1277">Toxin-antitoxin system</keyword>
<dbReference type="Proteomes" id="UP001257909">
    <property type="component" value="Unassembled WGS sequence"/>
</dbReference>